<gene>
    <name evidence="2" type="ORF">MGN01_08860</name>
</gene>
<accession>A0A512JGG2</accession>
<dbReference type="EMBL" id="BJZV01000004">
    <property type="protein sequence ID" value="GEP09041.1"/>
    <property type="molecule type" value="Genomic_DNA"/>
</dbReference>
<evidence type="ECO:0000313" key="2">
    <source>
        <dbReference type="EMBL" id="GEP09041.1"/>
    </source>
</evidence>
<dbReference type="OrthoDB" id="7998692at2"/>
<dbReference type="RefSeq" id="WP_147045386.1">
    <property type="nucleotide sequence ID" value="NZ_BJZV01000004.1"/>
</dbReference>
<protein>
    <submittedName>
        <fullName evidence="2">Uncharacterized protein</fullName>
    </submittedName>
</protein>
<evidence type="ECO:0000256" key="1">
    <source>
        <dbReference type="SAM" id="Phobius"/>
    </source>
</evidence>
<sequence>MSDTNSITASFPTLEAARSARKRLARAGFARNSIDIERRRDDFEVSIRTRDENRRRAEAILHRQSMPLDVGQVADGARSFVERNRGLSIGLAALAGFMLFGLTNRR</sequence>
<reference evidence="2 3" key="1">
    <citation type="submission" date="2019-07" db="EMBL/GenBank/DDBJ databases">
        <title>Whole genome shotgun sequence of Methylobacterium gnaphalii NBRC 107716.</title>
        <authorList>
            <person name="Hosoyama A."/>
            <person name="Uohara A."/>
            <person name="Ohji S."/>
            <person name="Ichikawa N."/>
        </authorList>
    </citation>
    <scope>NUCLEOTIDE SEQUENCE [LARGE SCALE GENOMIC DNA]</scope>
    <source>
        <strain evidence="2 3">NBRC 107716</strain>
    </source>
</reference>
<organism evidence="2 3">
    <name type="scientific">Methylobacterium gnaphalii</name>
    <dbReference type="NCBI Taxonomy" id="1010610"/>
    <lineage>
        <taxon>Bacteria</taxon>
        <taxon>Pseudomonadati</taxon>
        <taxon>Pseudomonadota</taxon>
        <taxon>Alphaproteobacteria</taxon>
        <taxon>Hyphomicrobiales</taxon>
        <taxon>Methylobacteriaceae</taxon>
        <taxon>Methylobacterium</taxon>
    </lineage>
</organism>
<dbReference type="Proteomes" id="UP000321750">
    <property type="component" value="Unassembled WGS sequence"/>
</dbReference>
<keyword evidence="1" id="KW-0812">Transmembrane</keyword>
<name>A0A512JGG2_9HYPH</name>
<proteinExistence type="predicted"/>
<keyword evidence="1" id="KW-1133">Transmembrane helix</keyword>
<feature type="transmembrane region" description="Helical" evidence="1">
    <location>
        <begin position="86"/>
        <end position="103"/>
    </location>
</feature>
<comment type="caution">
    <text evidence="2">The sequence shown here is derived from an EMBL/GenBank/DDBJ whole genome shotgun (WGS) entry which is preliminary data.</text>
</comment>
<keyword evidence="1" id="KW-0472">Membrane</keyword>
<dbReference type="AlphaFoldDB" id="A0A512JGG2"/>
<keyword evidence="3" id="KW-1185">Reference proteome</keyword>
<evidence type="ECO:0000313" key="3">
    <source>
        <dbReference type="Proteomes" id="UP000321750"/>
    </source>
</evidence>